<proteinExistence type="predicted"/>
<keyword evidence="3" id="KW-1185">Reference proteome</keyword>
<dbReference type="OrthoDB" id="582675at2"/>
<keyword evidence="1" id="KW-0812">Transmembrane</keyword>
<accession>A0A2R3Z694</accession>
<protein>
    <recommendedName>
        <fullName evidence="4">Bacterial Pleckstrin homology domain-containing protein</fullName>
    </recommendedName>
</protein>
<dbReference type="RefSeq" id="WP_107012544.1">
    <property type="nucleotide sequence ID" value="NZ_CP028136.1"/>
</dbReference>
<organism evidence="2 3">
    <name type="scientific">Christiangramia fulva</name>
    <dbReference type="NCBI Taxonomy" id="2126553"/>
    <lineage>
        <taxon>Bacteria</taxon>
        <taxon>Pseudomonadati</taxon>
        <taxon>Bacteroidota</taxon>
        <taxon>Flavobacteriia</taxon>
        <taxon>Flavobacteriales</taxon>
        <taxon>Flavobacteriaceae</taxon>
        <taxon>Christiangramia</taxon>
    </lineage>
</organism>
<name>A0A2R3Z694_9FLAO</name>
<evidence type="ECO:0000256" key="1">
    <source>
        <dbReference type="SAM" id="Phobius"/>
    </source>
</evidence>
<evidence type="ECO:0000313" key="2">
    <source>
        <dbReference type="EMBL" id="AVR45768.1"/>
    </source>
</evidence>
<keyword evidence="1" id="KW-1133">Transmembrane helix</keyword>
<dbReference type="EMBL" id="CP028136">
    <property type="protein sequence ID" value="AVR45768.1"/>
    <property type="molecule type" value="Genomic_DNA"/>
</dbReference>
<dbReference type="KEGG" id="grs:C7S20_11185"/>
<feature type="transmembrane region" description="Helical" evidence="1">
    <location>
        <begin position="12"/>
        <end position="33"/>
    </location>
</feature>
<evidence type="ECO:0008006" key="4">
    <source>
        <dbReference type="Google" id="ProtNLM"/>
    </source>
</evidence>
<dbReference type="AlphaFoldDB" id="A0A2R3Z694"/>
<reference evidence="3" key="1">
    <citation type="submission" date="2018-03" db="EMBL/GenBank/DDBJ databases">
        <title>Gramella fulva sp. nov., isolated from a dry surface of tidal flat.</title>
        <authorList>
            <person name="Hwang S.H."/>
            <person name="Hwang W.M."/>
            <person name="Kang K."/>
            <person name="Ahn T.-Y."/>
        </authorList>
    </citation>
    <scope>NUCLEOTIDE SEQUENCE [LARGE SCALE GENOMIC DNA]</scope>
    <source>
        <strain evidence="3">SH35</strain>
    </source>
</reference>
<feature type="transmembrane region" description="Helical" evidence="1">
    <location>
        <begin position="39"/>
        <end position="58"/>
    </location>
</feature>
<evidence type="ECO:0000313" key="3">
    <source>
        <dbReference type="Proteomes" id="UP000241507"/>
    </source>
</evidence>
<sequence length="159" mass="18833">MRVFVEEQRFKKWWLFTMLVALIGGILLAFLFSGNDPQAKISMLFPLIMIILVFWLLLSMRLHTRIDNYGIVTRFSPFTFSKKRFSWNDIEKCYLRKYSQREFGGRGLRIAKKKKAYTIGGNQGIQIITKDQRKFLIGTQKPLDAKNVITYYTYKKEEI</sequence>
<dbReference type="Proteomes" id="UP000241507">
    <property type="component" value="Chromosome"/>
</dbReference>
<gene>
    <name evidence="2" type="ORF">C7S20_11185</name>
</gene>
<keyword evidence="1" id="KW-0472">Membrane</keyword>